<keyword evidence="2" id="KW-1185">Reference proteome</keyword>
<accession>A0AAD7DUV6</accession>
<evidence type="ECO:0000313" key="1">
    <source>
        <dbReference type="EMBL" id="KAJ7700330.1"/>
    </source>
</evidence>
<name>A0AAD7DUV6_MYCRO</name>
<sequence>METLISSDAFGPNSRSACLEMLTLPALRRLQIEATLLRPDPIAPLVSLVSRSGCKLQELCITNSHLARDRYQTALPSVASFIFYDIDDEEKLGW</sequence>
<proteinExistence type="predicted"/>
<gene>
    <name evidence="1" type="ORF">B0H17DRAFT_1046992</name>
</gene>
<reference evidence="1" key="1">
    <citation type="submission" date="2023-03" db="EMBL/GenBank/DDBJ databases">
        <title>Massive genome expansion in bonnet fungi (Mycena s.s.) driven by repeated elements and novel gene families across ecological guilds.</title>
        <authorList>
            <consortium name="Lawrence Berkeley National Laboratory"/>
            <person name="Harder C.B."/>
            <person name="Miyauchi S."/>
            <person name="Viragh M."/>
            <person name="Kuo A."/>
            <person name="Thoen E."/>
            <person name="Andreopoulos B."/>
            <person name="Lu D."/>
            <person name="Skrede I."/>
            <person name="Drula E."/>
            <person name="Henrissat B."/>
            <person name="Morin E."/>
            <person name="Kohler A."/>
            <person name="Barry K."/>
            <person name="LaButti K."/>
            <person name="Morin E."/>
            <person name="Salamov A."/>
            <person name="Lipzen A."/>
            <person name="Mereny Z."/>
            <person name="Hegedus B."/>
            <person name="Baldrian P."/>
            <person name="Stursova M."/>
            <person name="Weitz H."/>
            <person name="Taylor A."/>
            <person name="Grigoriev I.V."/>
            <person name="Nagy L.G."/>
            <person name="Martin F."/>
            <person name="Kauserud H."/>
        </authorList>
    </citation>
    <scope>NUCLEOTIDE SEQUENCE</scope>
    <source>
        <strain evidence="1">CBHHK067</strain>
    </source>
</reference>
<organism evidence="1 2">
    <name type="scientific">Mycena rosella</name>
    <name type="common">Pink bonnet</name>
    <name type="synonym">Agaricus rosellus</name>
    <dbReference type="NCBI Taxonomy" id="1033263"/>
    <lineage>
        <taxon>Eukaryota</taxon>
        <taxon>Fungi</taxon>
        <taxon>Dikarya</taxon>
        <taxon>Basidiomycota</taxon>
        <taxon>Agaricomycotina</taxon>
        <taxon>Agaricomycetes</taxon>
        <taxon>Agaricomycetidae</taxon>
        <taxon>Agaricales</taxon>
        <taxon>Marasmiineae</taxon>
        <taxon>Mycenaceae</taxon>
        <taxon>Mycena</taxon>
    </lineage>
</organism>
<comment type="caution">
    <text evidence="1">The sequence shown here is derived from an EMBL/GenBank/DDBJ whole genome shotgun (WGS) entry which is preliminary data.</text>
</comment>
<dbReference type="Proteomes" id="UP001221757">
    <property type="component" value="Unassembled WGS sequence"/>
</dbReference>
<protein>
    <submittedName>
        <fullName evidence="1">Uncharacterized protein</fullName>
    </submittedName>
</protein>
<dbReference type="EMBL" id="JARKIE010000020">
    <property type="protein sequence ID" value="KAJ7700330.1"/>
    <property type="molecule type" value="Genomic_DNA"/>
</dbReference>
<evidence type="ECO:0000313" key="2">
    <source>
        <dbReference type="Proteomes" id="UP001221757"/>
    </source>
</evidence>
<dbReference type="AlphaFoldDB" id="A0AAD7DUV6"/>